<organism evidence="1 2">
    <name type="scientific">Solanum commersonii</name>
    <name type="common">Commerson's wild potato</name>
    <name type="synonym">Commerson's nightshade</name>
    <dbReference type="NCBI Taxonomy" id="4109"/>
    <lineage>
        <taxon>Eukaryota</taxon>
        <taxon>Viridiplantae</taxon>
        <taxon>Streptophyta</taxon>
        <taxon>Embryophyta</taxon>
        <taxon>Tracheophyta</taxon>
        <taxon>Spermatophyta</taxon>
        <taxon>Magnoliopsida</taxon>
        <taxon>eudicotyledons</taxon>
        <taxon>Gunneridae</taxon>
        <taxon>Pentapetalae</taxon>
        <taxon>asterids</taxon>
        <taxon>lamiids</taxon>
        <taxon>Solanales</taxon>
        <taxon>Solanaceae</taxon>
        <taxon>Solanoideae</taxon>
        <taxon>Solaneae</taxon>
        <taxon>Solanum</taxon>
    </lineage>
</organism>
<keyword evidence="2" id="KW-1185">Reference proteome</keyword>
<dbReference type="Proteomes" id="UP000824120">
    <property type="component" value="Unassembled WGS sequence"/>
</dbReference>
<evidence type="ECO:0000313" key="1">
    <source>
        <dbReference type="EMBL" id="KAG5568850.1"/>
    </source>
</evidence>
<name>A0A9J5W0C1_SOLCO</name>
<reference evidence="1" key="1">
    <citation type="submission" date="2020-09" db="EMBL/GenBank/DDBJ databases">
        <title>De no assembly of potato wild relative species, Solanum commersonii.</title>
        <authorList>
            <person name="Cho K."/>
        </authorList>
    </citation>
    <scope>NUCLEOTIDE SEQUENCE</scope>
    <source>
        <strain evidence="1">LZ3.2</strain>
        <tissue evidence="1">Leaf</tissue>
    </source>
</reference>
<dbReference type="EMBL" id="JACXVP010000032">
    <property type="protein sequence ID" value="KAG5568850.1"/>
    <property type="molecule type" value="Genomic_DNA"/>
</dbReference>
<protein>
    <submittedName>
        <fullName evidence="1">Uncharacterized protein</fullName>
    </submittedName>
</protein>
<comment type="caution">
    <text evidence="1">The sequence shown here is derived from an EMBL/GenBank/DDBJ whole genome shotgun (WGS) entry which is preliminary data.</text>
</comment>
<evidence type="ECO:0000313" key="2">
    <source>
        <dbReference type="Proteomes" id="UP000824120"/>
    </source>
</evidence>
<sequence>MLTSNHTLNDFWCYPKTLLRVISYTHHWFHPLVNTWEEFGEKFEILTCFKETREAVVRQH</sequence>
<proteinExistence type="predicted"/>
<dbReference type="AlphaFoldDB" id="A0A9J5W0C1"/>
<accession>A0A9J5W0C1</accession>
<gene>
    <name evidence="1" type="ORF">H5410_064137</name>
</gene>